<dbReference type="RefSeq" id="XP_034009973.1">
    <property type="nucleotide sequence ID" value="XM_034158321.1"/>
</dbReference>
<accession>A0A642UE40</accession>
<dbReference type="Gene3D" id="1.25.10.10">
    <property type="entry name" value="Leucine-rich Repeat Variant"/>
    <property type="match status" value="1"/>
</dbReference>
<dbReference type="InterPro" id="IPR002553">
    <property type="entry name" value="Clathrin/coatomer_adapt-like_N"/>
</dbReference>
<dbReference type="InterPro" id="IPR016024">
    <property type="entry name" value="ARM-type_fold"/>
</dbReference>
<keyword evidence="9" id="KW-1185">Reference proteome</keyword>
<keyword evidence="5" id="KW-0472">Membrane</keyword>
<feature type="compositionally biased region" description="Acidic residues" evidence="6">
    <location>
        <begin position="728"/>
        <end position="742"/>
    </location>
</feature>
<keyword evidence="3" id="KW-0813">Transport</keyword>
<dbReference type="GO" id="GO:0016192">
    <property type="term" value="P:vesicle-mediated transport"/>
    <property type="evidence" value="ECO:0007669"/>
    <property type="project" value="InterPro"/>
</dbReference>
<dbReference type="GO" id="GO:0006886">
    <property type="term" value="P:intracellular protein transport"/>
    <property type="evidence" value="ECO:0007669"/>
    <property type="project" value="InterPro"/>
</dbReference>
<reference evidence="8 9" key="1">
    <citation type="submission" date="2019-07" db="EMBL/GenBank/DDBJ databases">
        <title>Genome assembly of two rare yeast pathogens: Diutina rugosa and Trichomonascus ciferrii.</title>
        <authorList>
            <person name="Mixao V."/>
            <person name="Saus E."/>
            <person name="Hansen A."/>
            <person name="Lass-Flor C."/>
            <person name="Gabaldon T."/>
        </authorList>
    </citation>
    <scope>NUCLEOTIDE SEQUENCE [LARGE SCALE GENOMIC DNA]</scope>
    <source>
        <strain evidence="8 9">CBS 613</strain>
    </source>
</reference>
<dbReference type="OrthoDB" id="10254310at2759"/>
<proteinExistence type="inferred from homology"/>
<dbReference type="VEuPathDB" id="FungiDB:DIURU_005349"/>
<evidence type="ECO:0000256" key="4">
    <source>
        <dbReference type="ARBA" id="ARBA00022927"/>
    </source>
</evidence>
<comment type="similarity">
    <text evidence="2">Belongs to the adaptor complexes large subunit family.</text>
</comment>
<evidence type="ECO:0000256" key="6">
    <source>
        <dbReference type="SAM" id="MobiDB-lite"/>
    </source>
</evidence>
<dbReference type="Proteomes" id="UP000449547">
    <property type="component" value="Unassembled WGS sequence"/>
</dbReference>
<evidence type="ECO:0000313" key="9">
    <source>
        <dbReference type="Proteomes" id="UP000449547"/>
    </source>
</evidence>
<name>A0A642UE40_DIURU</name>
<dbReference type="InterPro" id="IPR026739">
    <property type="entry name" value="AP_beta"/>
</dbReference>
<protein>
    <recommendedName>
        <fullName evidence="7">Clathrin/coatomer adaptor adaptin-like N-terminal domain-containing protein</fullName>
    </recommendedName>
</protein>
<evidence type="ECO:0000256" key="3">
    <source>
        <dbReference type="ARBA" id="ARBA00022448"/>
    </source>
</evidence>
<dbReference type="AlphaFoldDB" id="A0A642UE40"/>
<evidence type="ECO:0000256" key="5">
    <source>
        <dbReference type="ARBA" id="ARBA00023136"/>
    </source>
</evidence>
<feature type="domain" description="Clathrin/coatomer adaptor adaptin-like N-terminal" evidence="7">
    <location>
        <begin position="38"/>
        <end position="610"/>
    </location>
</feature>
<sequence>MADSLARLGSMFEQAKDLTIEAAMSASARLSETPQSLRPQEISTLLNSRSDRDIVAGMKCVVSLISRGEDGLPYFADVVKNVTTHNQHIRNLVLVYLTRYAEVEPDIALLSINSIQKSLNDTNPIHRSRSIRSLAGIRIASILPILVLSIKRTSSDPSPVVRTASAVAIGQIYVDDDPSASQLLELLARLLADSSTQVVAAAVRTFHHIHHDIDDDGWRYIHGNFRRICRLLPQFDEWTQVVAIELGTAYCRRFLPQPTLTLATGEVINLPQYYHTFSDYTVDFDHDLQLFLSALKPLAHTNSDAVLLAATRSLLNLAPPSTLVSYKYHLALTRAATAAQSSQFQFVALELIARICRLDYSVFSERFRYFFVFPNDSDSVASAKLAILTTLSANPNIIKYIVEELKHYALHYNNDVVADASIRALGSCCQVSEEWNNHILAWALRQVQRTSGSLLNQLLNVVRLALHHKMTVASEDPKVKSEIVSTLYKLSLLLQGDMEGEAKATMIWMIGDMTVYTKNQIGPDVLRQQIATFADQSEDVRYQLLMLAAKVFSFELDRLTDEIDDTEELQRQLDDNRIHNMFKHVLYLAKYDNSYDTRDRARMIDVLLNRGPQESKLASLFLQVPKPFPEADIGAKGDQHVDDYITTVPDWADPATLPDSSVREEIPVVENQITSFAGQGDKRKSPSPGPLTGISSADVRPPPAPLPPMDKGNGNHTGYKLQSLDEFFGSDDDESESEEGSSEDSGLSSSDEEEDDEEDDDDEEEEDDDDSHSSDESERGAVDALSSDDDDDSDASV</sequence>
<dbReference type="GeneID" id="54784000"/>
<dbReference type="InterPro" id="IPR011989">
    <property type="entry name" value="ARM-like"/>
</dbReference>
<dbReference type="PANTHER" id="PTHR11134">
    <property type="entry name" value="ADAPTOR COMPLEX SUBUNIT BETA FAMILY MEMBER"/>
    <property type="match status" value="1"/>
</dbReference>
<dbReference type="SUPFAM" id="SSF48371">
    <property type="entry name" value="ARM repeat"/>
    <property type="match status" value="1"/>
</dbReference>
<dbReference type="GO" id="GO:0030117">
    <property type="term" value="C:membrane coat"/>
    <property type="evidence" value="ECO:0007669"/>
    <property type="project" value="InterPro"/>
</dbReference>
<evidence type="ECO:0000256" key="2">
    <source>
        <dbReference type="ARBA" id="ARBA00006613"/>
    </source>
</evidence>
<evidence type="ECO:0000313" key="8">
    <source>
        <dbReference type="EMBL" id="KAA8897372.1"/>
    </source>
</evidence>
<dbReference type="OMA" id="HFLVRST"/>
<gene>
    <name evidence="8" type="ORF">DIURU_005349</name>
</gene>
<feature type="compositionally biased region" description="Acidic residues" evidence="6">
    <location>
        <begin position="786"/>
        <end position="797"/>
    </location>
</feature>
<comment type="caution">
    <text evidence="8">The sequence shown here is derived from an EMBL/GenBank/DDBJ whole genome shotgun (WGS) entry which is preliminary data.</text>
</comment>
<dbReference type="Pfam" id="PF01602">
    <property type="entry name" value="Adaptin_N"/>
    <property type="match status" value="1"/>
</dbReference>
<organism evidence="8 9">
    <name type="scientific">Diutina rugosa</name>
    <name type="common">Yeast</name>
    <name type="synonym">Candida rugosa</name>
    <dbReference type="NCBI Taxonomy" id="5481"/>
    <lineage>
        <taxon>Eukaryota</taxon>
        <taxon>Fungi</taxon>
        <taxon>Dikarya</taxon>
        <taxon>Ascomycota</taxon>
        <taxon>Saccharomycotina</taxon>
        <taxon>Pichiomycetes</taxon>
        <taxon>Debaryomycetaceae</taxon>
        <taxon>Diutina</taxon>
    </lineage>
</organism>
<dbReference type="EMBL" id="SWFT01000158">
    <property type="protein sequence ID" value="KAA8897372.1"/>
    <property type="molecule type" value="Genomic_DNA"/>
</dbReference>
<feature type="compositionally biased region" description="Basic and acidic residues" evidence="6">
    <location>
        <begin position="771"/>
        <end position="781"/>
    </location>
</feature>
<feature type="compositionally biased region" description="Acidic residues" evidence="6">
    <location>
        <begin position="750"/>
        <end position="770"/>
    </location>
</feature>
<keyword evidence="4" id="KW-0653">Protein transport</keyword>
<evidence type="ECO:0000259" key="7">
    <source>
        <dbReference type="Pfam" id="PF01602"/>
    </source>
</evidence>
<comment type="subcellular location">
    <subcellularLocation>
        <location evidence="1">Endomembrane system</location>
    </subcellularLocation>
</comment>
<feature type="region of interest" description="Disordered" evidence="6">
    <location>
        <begin position="673"/>
        <end position="797"/>
    </location>
</feature>
<dbReference type="GO" id="GO:0012505">
    <property type="term" value="C:endomembrane system"/>
    <property type="evidence" value="ECO:0007669"/>
    <property type="project" value="UniProtKB-SubCell"/>
</dbReference>
<evidence type="ECO:0000256" key="1">
    <source>
        <dbReference type="ARBA" id="ARBA00004308"/>
    </source>
</evidence>